<dbReference type="PANTHER" id="PTHR23235:SF178">
    <property type="entry name" value="C2H2-TYPE DOMAIN-CONTAINING PROTEIN-RELATED"/>
    <property type="match status" value="1"/>
</dbReference>
<dbReference type="Pfam" id="PF13912">
    <property type="entry name" value="zf-C2H2_6"/>
    <property type="match status" value="1"/>
</dbReference>
<dbReference type="FunFam" id="3.30.160.60:FF:000622">
    <property type="entry name" value="zinc finger protein 26 isoform X3"/>
    <property type="match status" value="1"/>
</dbReference>
<accession>L5LJV0</accession>
<dbReference type="FunFam" id="3.30.160.60:FF:000128">
    <property type="entry name" value="zinc finger protein 268 isoform X1"/>
    <property type="match status" value="2"/>
</dbReference>
<feature type="domain" description="C2H2-type" evidence="15">
    <location>
        <begin position="338"/>
        <end position="365"/>
    </location>
</feature>
<evidence type="ECO:0000256" key="13">
    <source>
        <dbReference type="ARBA" id="ARBA00023242"/>
    </source>
</evidence>
<feature type="domain" description="C2H2-type" evidence="15">
    <location>
        <begin position="226"/>
        <end position="253"/>
    </location>
</feature>
<organism evidence="17 18">
    <name type="scientific">Myotis davidii</name>
    <name type="common">David's myotis</name>
    <dbReference type="NCBI Taxonomy" id="225400"/>
    <lineage>
        <taxon>Eukaryota</taxon>
        <taxon>Metazoa</taxon>
        <taxon>Chordata</taxon>
        <taxon>Craniata</taxon>
        <taxon>Vertebrata</taxon>
        <taxon>Euteleostomi</taxon>
        <taxon>Mammalia</taxon>
        <taxon>Eutheria</taxon>
        <taxon>Laurasiatheria</taxon>
        <taxon>Chiroptera</taxon>
        <taxon>Yangochiroptera</taxon>
        <taxon>Vespertilionidae</taxon>
        <taxon>Myotis</taxon>
    </lineage>
</organism>
<evidence type="ECO:0000259" key="15">
    <source>
        <dbReference type="PROSITE" id="PS50157"/>
    </source>
</evidence>
<evidence type="ECO:0000256" key="6">
    <source>
        <dbReference type="ARBA" id="ARBA00022737"/>
    </source>
</evidence>
<comment type="similarity">
    <text evidence="3">Belongs to the krueppel C2H2-type zinc-finger protein family.</text>
</comment>
<dbReference type="FunFam" id="3.30.160.60:FF:002343">
    <property type="entry name" value="Zinc finger protein 33A"/>
    <property type="match status" value="1"/>
</dbReference>
<dbReference type="GO" id="GO:0008270">
    <property type="term" value="F:zinc ion binding"/>
    <property type="evidence" value="ECO:0007669"/>
    <property type="project" value="UniProtKB-KW"/>
</dbReference>
<feature type="domain" description="KRAB" evidence="16">
    <location>
        <begin position="11"/>
        <end position="82"/>
    </location>
</feature>
<evidence type="ECO:0000256" key="10">
    <source>
        <dbReference type="ARBA" id="ARBA00023015"/>
    </source>
</evidence>
<keyword evidence="9" id="KW-0832">Ubl conjugation</keyword>
<dbReference type="PANTHER" id="PTHR23235">
    <property type="entry name" value="KRUEPPEL-LIKE TRANSCRIPTION FACTOR"/>
    <property type="match status" value="1"/>
</dbReference>
<comment type="function">
    <text evidence="1">May be involved in transcriptional regulation.</text>
</comment>
<dbReference type="SMART" id="SM00349">
    <property type="entry name" value="KRAB"/>
    <property type="match status" value="1"/>
</dbReference>
<dbReference type="SUPFAM" id="SSF109640">
    <property type="entry name" value="KRAB domain (Kruppel-associated box)"/>
    <property type="match status" value="1"/>
</dbReference>
<dbReference type="FunFam" id="3.30.160.60:FF:001239">
    <property type="entry name" value="Zinc finger protein 615"/>
    <property type="match status" value="1"/>
</dbReference>
<dbReference type="Pfam" id="PF00096">
    <property type="entry name" value="zf-C2H2"/>
    <property type="match status" value="5"/>
</dbReference>
<keyword evidence="18" id="KW-1185">Reference proteome</keyword>
<keyword evidence="4" id="KW-1017">Isopeptide bond</keyword>
<feature type="domain" description="C2H2-type" evidence="15">
    <location>
        <begin position="254"/>
        <end position="281"/>
    </location>
</feature>
<reference evidence="18" key="1">
    <citation type="journal article" date="2013" name="Science">
        <title>Comparative analysis of bat genomes provides insight into the evolution of flight and immunity.</title>
        <authorList>
            <person name="Zhang G."/>
            <person name="Cowled C."/>
            <person name="Shi Z."/>
            <person name="Huang Z."/>
            <person name="Bishop-Lilly K.A."/>
            <person name="Fang X."/>
            <person name="Wynne J.W."/>
            <person name="Xiong Z."/>
            <person name="Baker M.L."/>
            <person name="Zhao W."/>
            <person name="Tachedjian M."/>
            <person name="Zhu Y."/>
            <person name="Zhou P."/>
            <person name="Jiang X."/>
            <person name="Ng J."/>
            <person name="Yang L."/>
            <person name="Wu L."/>
            <person name="Xiao J."/>
            <person name="Feng Y."/>
            <person name="Chen Y."/>
            <person name="Sun X."/>
            <person name="Zhang Y."/>
            <person name="Marsh G.A."/>
            <person name="Crameri G."/>
            <person name="Broder C.C."/>
            <person name="Frey K.G."/>
            <person name="Wang L.F."/>
            <person name="Wang J."/>
        </authorList>
    </citation>
    <scope>NUCLEOTIDE SEQUENCE [LARGE SCALE GENOMIC DNA]</scope>
</reference>
<keyword evidence="11" id="KW-0238">DNA-binding</keyword>
<dbReference type="InterPro" id="IPR013087">
    <property type="entry name" value="Znf_C2H2_type"/>
</dbReference>
<evidence type="ECO:0000256" key="2">
    <source>
        <dbReference type="ARBA" id="ARBA00004123"/>
    </source>
</evidence>
<feature type="domain" description="C2H2-type" evidence="15">
    <location>
        <begin position="198"/>
        <end position="225"/>
    </location>
</feature>
<dbReference type="Gene3D" id="3.30.160.60">
    <property type="entry name" value="Classic Zinc Finger"/>
    <property type="match status" value="8"/>
</dbReference>
<dbReference type="GO" id="GO:0000981">
    <property type="term" value="F:DNA-binding transcription factor activity, RNA polymerase II-specific"/>
    <property type="evidence" value="ECO:0007669"/>
    <property type="project" value="TreeGrafter"/>
</dbReference>
<dbReference type="CDD" id="cd07765">
    <property type="entry name" value="KRAB_A-box"/>
    <property type="match status" value="1"/>
</dbReference>
<protein>
    <submittedName>
        <fullName evidence="17">Zinc finger protein 10</fullName>
    </submittedName>
</protein>
<evidence type="ECO:0000256" key="3">
    <source>
        <dbReference type="ARBA" id="ARBA00006991"/>
    </source>
</evidence>
<feature type="domain" description="C2H2-type" evidence="15">
    <location>
        <begin position="282"/>
        <end position="309"/>
    </location>
</feature>
<evidence type="ECO:0000313" key="18">
    <source>
        <dbReference type="Proteomes" id="UP000010556"/>
    </source>
</evidence>
<keyword evidence="8" id="KW-0862">Zinc</keyword>
<sequence length="407" mass="47014">MVTNRKLQALVTFKDVLVNFTREEWRLLDAAQQVMYRDVMLENYRNLVSLGHRLPKPDVILQLEKGEEPWLVERGTRQDAHPDWDTAVEIKAISNKSISKDKQSYDIKKEGMVKSDLWYLSLEEVWKCEDQLDRCQKNQDKRLRQVAFTQKKVFSPERVNEHGYQHSKPDIILQLEQEELRTMQGRILSHGHPGEKSRECNECGKIFQFNSQFAIHQRVHTGENHHECCACGNVFSRKDQLVSHQRTHSAQKPYGCNDCGKAFGLKSQLIIHQRIHAGEKPYECIECQKAFHTKSNLPVHQRTYTGEKPYGCSECGKAFTFKSQLVVHQGLHTGVKPHGCIQGGKAFSLKLQLIVHQRSHTGIKPYVCSECHKAFRSKSYLIIHTRPHTGEKRHECSECGKSFSFHS</sequence>
<feature type="domain" description="C2H2-type" evidence="15">
    <location>
        <begin position="366"/>
        <end position="393"/>
    </location>
</feature>
<dbReference type="Pfam" id="PF01352">
    <property type="entry name" value="KRAB"/>
    <property type="match status" value="1"/>
</dbReference>
<keyword evidence="12" id="KW-0804">Transcription</keyword>
<keyword evidence="10" id="KW-0805">Transcription regulation</keyword>
<evidence type="ECO:0000256" key="11">
    <source>
        <dbReference type="ARBA" id="ARBA00023125"/>
    </source>
</evidence>
<dbReference type="InterPro" id="IPR036236">
    <property type="entry name" value="Znf_C2H2_sf"/>
</dbReference>
<dbReference type="GO" id="GO:0005634">
    <property type="term" value="C:nucleus"/>
    <property type="evidence" value="ECO:0007669"/>
    <property type="project" value="UniProtKB-SubCell"/>
</dbReference>
<evidence type="ECO:0000256" key="9">
    <source>
        <dbReference type="ARBA" id="ARBA00022843"/>
    </source>
</evidence>
<evidence type="ECO:0000256" key="1">
    <source>
        <dbReference type="ARBA" id="ARBA00003767"/>
    </source>
</evidence>
<keyword evidence="7 14" id="KW-0863">Zinc-finger</keyword>
<dbReference type="InterPro" id="IPR036051">
    <property type="entry name" value="KRAB_dom_sf"/>
</dbReference>
<dbReference type="EMBL" id="KB111141">
    <property type="protein sequence ID" value="ELK26462.1"/>
    <property type="molecule type" value="Genomic_DNA"/>
</dbReference>
<evidence type="ECO:0000256" key="4">
    <source>
        <dbReference type="ARBA" id="ARBA00022499"/>
    </source>
</evidence>
<evidence type="ECO:0000256" key="7">
    <source>
        <dbReference type="ARBA" id="ARBA00022771"/>
    </source>
</evidence>
<gene>
    <name evidence="17" type="ORF">MDA_GLEAN10012852</name>
</gene>
<dbReference type="Proteomes" id="UP000010556">
    <property type="component" value="Unassembled WGS sequence"/>
</dbReference>
<evidence type="ECO:0000256" key="8">
    <source>
        <dbReference type="ARBA" id="ARBA00022833"/>
    </source>
</evidence>
<proteinExistence type="inferred from homology"/>
<dbReference type="FunFam" id="3.30.160.60:FF:000710">
    <property type="entry name" value="Zinc finger protein 768"/>
    <property type="match status" value="1"/>
</dbReference>
<dbReference type="PROSITE" id="PS50157">
    <property type="entry name" value="ZINC_FINGER_C2H2_2"/>
    <property type="match status" value="7"/>
</dbReference>
<keyword evidence="13" id="KW-0539">Nucleus</keyword>
<feature type="domain" description="C2H2-type" evidence="15">
    <location>
        <begin position="310"/>
        <end position="337"/>
    </location>
</feature>
<dbReference type="SUPFAM" id="SSF57667">
    <property type="entry name" value="beta-beta-alpha zinc fingers"/>
    <property type="match status" value="4"/>
</dbReference>
<dbReference type="InterPro" id="IPR001909">
    <property type="entry name" value="KRAB"/>
</dbReference>
<keyword evidence="6" id="KW-0677">Repeat</keyword>
<dbReference type="PROSITE" id="PS50805">
    <property type="entry name" value="KRAB"/>
    <property type="match status" value="1"/>
</dbReference>
<dbReference type="FunFam" id="3.30.160.60:FF:001530">
    <property type="entry name" value="Zinc finger protein 268"/>
    <property type="match status" value="1"/>
</dbReference>
<dbReference type="SMART" id="SM00355">
    <property type="entry name" value="ZnF_C2H2"/>
    <property type="match status" value="7"/>
</dbReference>
<evidence type="ECO:0000256" key="5">
    <source>
        <dbReference type="ARBA" id="ARBA00022723"/>
    </source>
</evidence>
<dbReference type="Gene3D" id="6.10.140.140">
    <property type="match status" value="1"/>
</dbReference>
<evidence type="ECO:0000313" key="17">
    <source>
        <dbReference type="EMBL" id="ELK26462.1"/>
    </source>
</evidence>
<name>L5LJV0_MYODS</name>
<evidence type="ECO:0000256" key="12">
    <source>
        <dbReference type="ARBA" id="ARBA00023163"/>
    </source>
</evidence>
<dbReference type="AlphaFoldDB" id="L5LJV0"/>
<dbReference type="GO" id="GO:0000978">
    <property type="term" value="F:RNA polymerase II cis-regulatory region sequence-specific DNA binding"/>
    <property type="evidence" value="ECO:0007669"/>
    <property type="project" value="TreeGrafter"/>
</dbReference>
<dbReference type="PROSITE" id="PS00028">
    <property type="entry name" value="ZINC_FINGER_C2H2_1"/>
    <property type="match status" value="5"/>
</dbReference>
<comment type="subcellular location">
    <subcellularLocation>
        <location evidence="2">Nucleus</location>
    </subcellularLocation>
</comment>
<evidence type="ECO:0000256" key="14">
    <source>
        <dbReference type="PROSITE-ProRule" id="PRU00042"/>
    </source>
</evidence>
<evidence type="ECO:0000259" key="16">
    <source>
        <dbReference type="PROSITE" id="PS50805"/>
    </source>
</evidence>
<keyword evidence="5" id="KW-0479">Metal-binding</keyword>